<evidence type="ECO:0000256" key="7">
    <source>
        <dbReference type="ARBA" id="ARBA00047899"/>
    </source>
</evidence>
<comment type="catalytic activity">
    <reaction evidence="7">
        <text>L-threonyl-[protein] + ATP = O-phospho-L-threonyl-[protein] + ADP + H(+)</text>
        <dbReference type="Rhea" id="RHEA:46608"/>
        <dbReference type="Rhea" id="RHEA-COMP:11060"/>
        <dbReference type="Rhea" id="RHEA-COMP:11605"/>
        <dbReference type="ChEBI" id="CHEBI:15378"/>
        <dbReference type="ChEBI" id="CHEBI:30013"/>
        <dbReference type="ChEBI" id="CHEBI:30616"/>
        <dbReference type="ChEBI" id="CHEBI:61977"/>
        <dbReference type="ChEBI" id="CHEBI:456216"/>
        <dbReference type="EC" id="2.7.11.1"/>
    </reaction>
</comment>
<dbReference type="PROSITE" id="PS00107">
    <property type="entry name" value="PROTEIN_KINASE_ATP"/>
    <property type="match status" value="1"/>
</dbReference>
<dbReference type="PROSITE" id="PS50011">
    <property type="entry name" value="PROTEIN_KINASE_DOM"/>
    <property type="match status" value="1"/>
</dbReference>
<keyword evidence="2 12" id="KW-0723">Serine/threonine-protein kinase</keyword>
<keyword evidence="13" id="KW-1185">Reference proteome</keyword>
<evidence type="ECO:0000256" key="4">
    <source>
        <dbReference type="ARBA" id="ARBA00022741"/>
    </source>
</evidence>
<dbReference type="InterPro" id="IPR017441">
    <property type="entry name" value="Protein_kinase_ATP_BS"/>
</dbReference>
<dbReference type="InterPro" id="IPR000719">
    <property type="entry name" value="Prot_kinase_dom"/>
</dbReference>
<reference evidence="12 13" key="1">
    <citation type="submission" date="2019-01" db="EMBL/GenBank/DDBJ databases">
        <title>Ktedonosporobacter rubrisoli SCAWS-G2.</title>
        <authorList>
            <person name="Huang Y."/>
            <person name="Yan B."/>
        </authorList>
    </citation>
    <scope>NUCLEOTIDE SEQUENCE [LARGE SCALE GENOMIC DNA]</scope>
    <source>
        <strain evidence="12 13">SCAWS-G2</strain>
    </source>
</reference>
<feature type="transmembrane region" description="Helical" evidence="10">
    <location>
        <begin position="385"/>
        <end position="403"/>
    </location>
</feature>
<dbReference type="KEGG" id="kbs:EPA93_06700"/>
<evidence type="ECO:0000256" key="3">
    <source>
        <dbReference type="ARBA" id="ARBA00022679"/>
    </source>
</evidence>
<evidence type="ECO:0000256" key="1">
    <source>
        <dbReference type="ARBA" id="ARBA00012513"/>
    </source>
</evidence>
<feature type="transmembrane region" description="Helical" evidence="10">
    <location>
        <begin position="308"/>
        <end position="331"/>
    </location>
</feature>
<evidence type="ECO:0000256" key="8">
    <source>
        <dbReference type="ARBA" id="ARBA00048679"/>
    </source>
</evidence>
<dbReference type="InterPro" id="IPR011009">
    <property type="entry name" value="Kinase-like_dom_sf"/>
</dbReference>
<dbReference type="Gene3D" id="3.30.200.20">
    <property type="entry name" value="Phosphorylase Kinase, domain 1"/>
    <property type="match status" value="1"/>
</dbReference>
<proteinExistence type="predicted"/>
<gene>
    <name evidence="12" type="ORF">EPA93_06700</name>
</gene>
<dbReference type="EMBL" id="CP035758">
    <property type="protein sequence ID" value="QBD75710.1"/>
    <property type="molecule type" value="Genomic_DNA"/>
</dbReference>
<dbReference type="Pfam" id="PF00069">
    <property type="entry name" value="Pkinase"/>
    <property type="match status" value="1"/>
</dbReference>
<dbReference type="EC" id="2.7.11.1" evidence="1"/>
<feature type="transmembrane region" description="Helical" evidence="10">
    <location>
        <begin position="343"/>
        <end position="364"/>
    </location>
</feature>
<evidence type="ECO:0000256" key="9">
    <source>
        <dbReference type="PROSITE-ProRule" id="PRU10141"/>
    </source>
</evidence>
<accession>A0A4P6JL25</accession>
<evidence type="ECO:0000256" key="6">
    <source>
        <dbReference type="ARBA" id="ARBA00022840"/>
    </source>
</evidence>
<keyword evidence="10" id="KW-1133">Transmembrane helix</keyword>
<comment type="catalytic activity">
    <reaction evidence="8">
        <text>L-seryl-[protein] + ATP = O-phospho-L-seryl-[protein] + ADP + H(+)</text>
        <dbReference type="Rhea" id="RHEA:17989"/>
        <dbReference type="Rhea" id="RHEA-COMP:9863"/>
        <dbReference type="Rhea" id="RHEA-COMP:11604"/>
        <dbReference type="ChEBI" id="CHEBI:15378"/>
        <dbReference type="ChEBI" id="CHEBI:29999"/>
        <dbReference type="ChEBI" id="CHEBI:30616"/>
        <dbReference type="ChEBI" id="CHEBI:83421"/>
        <dbReference type="ChEBI" id="CHEBI:456216"/>
        <dbReference type="EC" id="2.7.11.1"/>
    </reaction>
</comment>
<dbReference type="GO" id="GO:0004674">
    <property type="term" value="F:protein serine/threonine kinase activity"/>
    <property type="evidence" value="ECO:0007669"/>
    <property type="project" value="UniProtKB-KW"/>
</dbReference>
<keyword evidence="6 9" id="KW-0067">ATP-binding</keyword>
<name>A0A4P6JL25_KTERU</name>
<dbReference type="OrthoDB" id="136279at2"/>
<dbReference type="SMART" id="SM00220">
    <property type="entry name" value="S_TKc"/>
    <property type="match status" value="1"/>
</dbReference>
<keyword evidence="3" id="KW-0808">Transferase</keyword>
<keyword evidence="10" id="KW-0472">Membrane</keyword>
<sequence>MPRCHNCGNKLLTQTALCTVCAKNPAQLPGRTGKLLAQRYRILAKVGEGGFGVVYKAQDRLRGNKIVAIKEIDLSSLSTQEKIDVTDSYNREITLLSKLSHKSLPAIHDHFTDPEHWYVVMDYIRGKTLEEILQTTRGGRLPIKQALEIGMKLCDVLAYLHGQNPPVIFRDVKPSNVMLTRKGNLYLIDFGIARLYRRDKRRDTGPLGSPGYAAPEQYGIAQTTAQTDIYGLGATLQTLLSGKEPLDIRADGWPADCNLPERLQTLLDCMMERDLKRRPADVKDLKWDLKWVASTLPKSRWQVGMASFWKLVINIVPQTMMLLLLSLLFPLVAAATGFLASSFWIPCLLAMLVVFVGCCISPLLAVSGARPLERWAALWRRLPRALFLTLLPALLFYIFYDSLRPGNTFAWVEVLLIGSVCATLDMLLFSVSKRLFRLLKHLRNLSRAYPGRSRTSIPPQKMSQHM</sequence>
<keyword evidence="5 12" id="KW-0418">Kinase</keyword>
<keyword evidence="10" id="KW-0812">Transmembrane</keyword>
<dbReference type="SUPFAM" id="SSF56112">
    <property type="entry name" value="Protein kinase-like (PK-like)"/>
    <property type="match status" value="1"/>
</dbReference>
<evidence type="ECO:0000313" key="12">
    <source>
        <dbReference type="EMBL" id="QBD75710.1"/>
    </source>
</evidence>
<dbReference type="Gene3D" id="1.10.510.10">
    <property type="entry name" value="Transferase(Phosphotransferase) domain 1"/>
    <property type="match status" value="1"/>
</dbReference>
<evidence type="ECO:0000256" key="5">
    <source>
        <dbReference type="ARBA" id="ARBA00022777"/>
    </source>
</evidence>
<dbReference type="CDD" id="cd14014">
    <property type="entry name" value="STKc_PknB_like"/>
    <property type="match status" value="1"/>
</dbReference>
<keyword evidence="4 9" id="KW-0547">Nucleotide-binding</keyword>
<dbReference type="Proteomes" id="UP000290365">
    <property type="component" value="Chromosome"/>
</dbReference>
<feature type="domain" description="Protein kinase" evidence="11">
    <location>
        <begin position="40"/>
        <end position="292"/>
    </location>
</feature>
<dbReference type="GO" id="GO:0005524">
    <property type="term" value="F:ATP binding"/>
    <property type="evidence" value="ECO:0007669"/>
    <property type="project" value="UniProtKB-UniRule"/>
</dbReference>
<dbReference type="AlphaFoldDB" id="A0A4P6JL25"/>
<organism evidence="12 13">
    <name type="scientific">Ktedonosporobacter rubrisoli</name>
    <dbReference type="NCBI Taxonomy" id="2509675"/>
    <lineage>
        <taxon>Bacteria</taxon>
        <taxon>Bacillati</taxon>
        <taxon>Chloroflexota</taxon>
        <taxon>Ktedonobacteria</taxon>
        <taxon>Ktedonobacterales</taxon>
        <taxon>Ktedonosporobacteraceae</taxon>
        <taxon>Ktedonosporobacter</taxon>
    </lineage>
</organism>
<protein>
    <recommendedName>
        <fullName evidence="1">non-specific serine/threonine protein kinase</fullName>
        <ecNumber evidence="1">2.7.11.1</ecNumber>
    </recommendedName>
</protein>
<dbReference type="PANTHER" id="PTHR24363">
    <property type="entry name" value="SERINE/THREONINE PROTEIN KINASE"/>
    <property type="match status" value="1"/>
</dbReference>
<evidence type="ECO:0000313" key="13">
    <source>
        <dbReference type="Proteomes" id="UP000290365"/>
    </source>
</evidence>
<feature type="transmembrane region" description="Helical" evidence="10">
    <location>
        <begin position="409"/>
        <end position="431"/>
    </location>
</feature>
<evidence type="ECO:0000256" key="10">
    <source>
        <dbReference type="SAM" id="Phobius"/>
    </source>
</evidence>
<feature type="binding site" evidence="9">
    <location>
        <position position="70"/>
    </location>
    <ligand>
        <name>ATP</name>
        <dbReference type="ChEBI" id="CHEBI:30616"/>
    </ligand>
</feature>
<evidence type="ECO:0000259" key="11">
    <source>
        <dbReference type="PROSITE" id="PS50011"/>
    </source>
</evidence>
<evidence type="ECO:0000256" key="2">
    <source>
        <dbReference type="ARBA" id="ARBA00022527"/>
    </source>
</evidence>
<dbReference type="PANTHER" id="PTHR24363:SF0">
    <property type="entry name" value="SERINE_THREONINE KINASE LIKE DOMAIN CONTAINING 1"/>
    <property type="match status" value="1"/>
</dbReference>